<accession>A0A3M2L242</accession>
<dbReference type="EMBL" id="RFFH01000007">
    <property type="protein sequence ID" value="RMI31464.1"/>
    <property type="molecule type" value="Genomic_DNA"/>
</dbReference>
<evidence type="ECO:0000313" key="2">
    <source>
        <dbReference type="Proteomes" id="UP000279275"/>
    </source>
</evidence>
<proteinExistence type="predicted"/>
<keyword evidence="2" id="KW-1185">Reference proteome</keyword>
<organism evidence="1 2">
    <name type="scientific">Nocardia stercoris</name>
    <dbReference type="NCBI Taxonomy" id="2483361"/>
    <lineage>
        <taxon>Bacteria</taxon>
        <taxon>Bacillati</taxon>
        <taxon>Actinomycetota</taxon>
        <taxon>Actinomycetes</taxon>
        <taxon>Mycobacteriales</taxon>
        <taxon>Nocardiaceae</taxon>
        <taxon>Nocardia</taxon>
    </lineage>
</organism>
<dbReference type="SUPFAM" id="SSF54909">
    <property type="entry name" value="Dimeric alpha+beta barrel"/>
    <property type="match status" value="1"/>
</dbReference>
<evidence type="ECO:0000313" key="1">
    <source>
        <dbReference type="EMBL" id="RMI31464.1"/>
    </source>
</evidence>
<gene>
    <name evidence="1" type="ORF">EBN03_17455</name>
</gene>
<dbReference type="Proteomes" id="UP000279275">
    <property type="component" value="Unassembled WGS sequence"/>
</dbReference>
<dbReference type="InterPro" id="IPR011008">
    <property type="entry name" value="Dimeric_a/b-barrel"/>
</dbReference>
<dbReference type="AlphaFoldDB" id="A0A3M2L242"/>
<sequence length="213" mass="23457">MPRIRRADAPAVFVGHRHVPDVTHGHALLAEVTEQWQRTPWPPEFRSFSGYLSVEEDTVLTYARATAAADYRAFVHSLTGAARSEAVEYRVQRSLVTTETGDPGCMIVAMFDVDGPDRQRAIIDSLIATLEAGATPPGMLSANFHASLDGTRVLNYAEWVSDEAHIEFLAGSTRQATLRTSTGLPGVRPIGFRRYHLFRTLTAEPVSAPRSRP</sequence>
<dbReference type="OrthoDB" id="1493813at2"/>
<protein>
    <submittedName>
        <fullName evidence="1">Uncharacterized protein</fullName>
    </submittedName>
</protein>
<reference evidence="1 2" key="1">
    <citation type="submission" date="2018-10" db="EMBL/GenBank/DDBJ databases">
        <title>Isolation from cow dung.</title>
        <authorList>
            <person name="Ling L."/>
        </authorList>
    </citation>
    <scope>NUCLEOTIDE SEQUENCE [LARGE SCALE GENOMIC DNA]</scope>
    <source>
        <strain evidence="1 2">NEAU-LL90</strain>
    </source>
</reference>
<name>A0A3M2L242_9NOCA</name>
<dbReference type="Gene3D" id="3.30.70.100">
    <property type="match status" value="2"/>
</dbReference>
<comment type="caution">
    <text evidence="1">The sequence shown here is derived from an EMBL/GenBank/DDBJ whole genome shotgun (WGS) entry which is preliminary data.</text>
</comment>